<accession>A0A0S4LZH3</accession>
<keyword evidence="3" id="KW-1185">Reference proteome</keyword>
<evidence type="ECO:0000313" key="2">
    <source>
        <dbReference type="EMBL" id="CUT16963.1"/>
    </source>
</evidence>
<dbReference type="AlphaFoldDB" id="A0A0S4LZH3"/>
<feature type="region of interest" description="Disordered" evidence="1">
    <location>
        <begin position="1"/>
        <end position="298"/>
    </location>
</feature>
<sequence length="557" mass="61520">NFFSREIEQQADAAQFTSRANKNKGKAESAASSSNTRHGPNRGNLAGIRPEAHSSNQTTTGGGIPKHEPKTTNPRAEINYNLNRSPMESNFGKRADIDNSDTLSISSSSTISDTDTFDTTSSGRSDTDDSIDTATNSNKRGEKLKRGRRLNPEQKKNFMARRSVITSSSSTKSSGLSESKGVGKDREENMGNSDVNERSPANRGAHYIPEDADSSDNDGLSSNKTATTLRRDRRLNPKNKKNVTTRSNTNTSSSSYPSSDLSASEARRSSNTSSSSYSSSDFSAPESSGKSKSRKVMNDSEKLSSNIVSANSIISSIEKNSVKIEKDLSLLESNMEKLSFMAEEVSKFYIDTVRELEGKLPGAGRAFVELKLATEEHQSMTSGDFEESVSNTMTDSRIISDNIRSDKEKMDDLSMKLKRSSSPQESDDILNQINLLKSSIDEEIKSFESKLLPFMEEVKNSLYDLTEKTYSARGNFMELAFRSLELPEINEKNVGGFVGTKEERWERMKNALSAWKDNDFPKITTNVDLKINALMVDISYAEAAFLPILKMVRKSSN</sequence>
<feature type="compositionally biased region" description="Low complexity" evidence="1">
    <location>
        <begin position="100"/>
        <end position="124"/>
    </location>
</feature>
<gene>
    <name evidence="2" type="ORF">Ark11_0104</name>
</gene>
<dbReference type="STRING" id="1561003.Ark11_0104"/>
<protein>
    <submittedName>
        <fullName evidence="2">Uncharacterized protein</fullName>
    </submittedName>
</protein>
<feature type="compositionally biased region" description="Polar residues" evidence="1">
    <location>
        <begin position="217"/>
        <end position="228"/>
    </location>
</feature>
<evidence type="ECO:0000256" key="1">
    <source>
        <dbReference type="SAM" id="MobiDB-lite"/>
    </source>
</evidence>
<organism evidence="2 3">
    <name type="scientific">Candidatus Ichthyocystis hellenicum</name>
    <dbReference type="NCBI Taxonomy" id="1561003"/>
    <lineage>
        <taxon>Bacteria</taxon>
        <taxon>Pseudomonadati</taxon>
        <taxon>Pseudomonadota</taxon>
        <taxon>Betaproteobacteria</taxon>
        <taxon>Burkholderiales</taxon>
        <taxon>Candidatus Ichthyocystis</taxon>
    </lineage>
</organism>
<dbReference type="Proteomes" id="UP000198651">
    <property type="component" value="Chromosome I"/>
</dbReference>
<name>A0A0S4LZH3_9BURK</name>
<evidence type="ECO:0000313" key="3">
    <source>
        <dbReference type="Proteomes" id="UP000198651"/>
    </source>
</evidence>
<feature type="compositionally biased region" description="Low complexity" evidence="1">
    <location>
        <begin position="244"/>
        <end position="288"/>
    </location>
</feature>
<reference evidence="3" key="1">
    <citation type="submission" date="2015-11" db="EMBL/GenBank/DDBJ databases">
        <authorList>
            <person name="Seth-Smith H.M.B."/>
        </authorList>
    </citation>
    <scope>NUCLEOTIDE SEQUENCE [LARGE SCALE GENOMIC DNA]</scope>
    <source>
        <strain evidence="3">2013Ark11</strain>
    </source>
</reference>
<feature type="compositionally biased region" description="Low complexity" evidence="1">
    <location>
        <begin position="166"/>
        <end position="180"/>
    </location>
</feature>
<feature type="non-terminal residue" evidence="2">
    <location>
        <position position="1"/>
    </location>
</feature>
<dbReference type="EMBL" id="LN906597">
    <property type="protein sequence ID" value="CUT16963.1"/>
    <property type="molecule type" value="Genomic_DNA"/>
</dbReference>
<proteinExistence type="predicted"/>
<feature type="compositionally biased region" description="Basic residues" evidence="1">
    <location>
        <begin position="231"/>
        <end position="243"/>
    </location>
</feature>